<feature type="chain" id="PRO_5029627010" description="Tetratricopeptide repeat protein" evidence="1">
    <location>
        <begin position="19"/>
        <end position="199"/>
    </location>
</feature>
<evidence type="ECO:0000256" key="1">
    <source>
        <dbReference type="SAM" id="SignalP"/>
    </source>
</evidence>
<dbReference type="SUPFAM" id="SSF48452">
    <property type="entry name" value="TPR-like"/>
    <property type="match status" value="1"/>
</dbReference>
<keyword evidence="3" id="KW-1185">Reference proteome</keyword>
<gene>
    <name evidence="2" type="ORF">HH214_08125</name>
</gene>
<dbReference type="AlphaFoldDB" id="A0A7L5DYI9"/>
<feature type="signal peptide" evidence="1">
    <location>
        <begin position="1"/>
        <end position="18"/>
    </location>
</feature>
<keyword evidence="1" id="KW-0732">Signal</keyword>
<reference evidence="2 3" key="1">
    <citation type="submission" date="2020-04" db="EMBL/GenBank/DDBJ databases">
        <title>Genome sequencing of novel species.</title>
        <authorList>
            <person name="Heo J."/>
            <person name="Kim S.-J."/>
            <person name="Kim J.-S."/>
            <person name="Hong S.-B."/>
            <person name="Kwon S.-W."/>
        </authorList>
    </citation>
    <scope>NUCLEOTIDE SEQUENCE [LARGE SCALE GENOMIC DNA]</scope>
    <source>
        <strain evidence="2 3">F39-2</strain>
    </source>
</reference>
<dbReference type="InterPro" id="IPR011990">
    <property type="entry name" value="TPR-like_helical_dom_sf"/>
</dbReference>
<dbReference type="RefSeq" id="WP_169606847.1">
    <property type="nucleotide sequence ID" value="NZ_CP051682.1"/>
</dbReference>
<name>A0A7L5DYI9_9SPHI</name>
<dbReference type="Proteomes" id="UP000503278">
    <property type="component" value="Chromosome"/>
</dbReference>
<proteinExistence type="predicted"/>
<evidence type="ECO:0008006" key="4">
    <source>
        <dbReference type="Google" id="ProtNLM"/>
    </source>
</evidence>
<evidence type="ECO:0000313" key="2">
    <source>
        <dbReference type="EMBL" id="QJD95841.1"/>
    </source>
</evidence>
<organism evidence="2 3">
    <name type="scientific">Mucilaginibacter robiniae</name>
    <dbReference type="NCBI Taxonomy" id="2728022"/>
    <lineage>
        <taxon>Bacteria</taxon>
        <taxon>Pseudomonadati</taxon>
        <taxon>Bacteroidota</taxon>
        <taxon>Sphingobacteriia</taxon>
        <taxon>Sphingobacteriales</taxon>
        <taxon>Sphingobacteriaceae</taxon>
        <taxon>Mucilaginibacter</taxon>
    </lineage>
</organism>
<dbReference type="Gene3D" id="1.25.40.10">
    <property type="entry name" value="Tetratricopeptide repeat domain"/>
    <property type="match status" value="1"/>
</dbReference>
<protein>
    <recommendedName>
        <fullName evidence="4">Tetratricopeptide repeat protein</fullName>
    </recommendedName>
</protein>
<sequence length="199" mass="22471">MKALLLLVLCGVSFSASAQWWHFGKAKHVPLNLEAKSLAFQWKGLPPAKPQLTRVEMGASEYGLDLYRITVMKTAQHQMRFREYEDASYSFTELAKVYIKQNKMTEAKWFFLQSNNLSRQQNNDRLTIANLVDLAWVKTNIGDYALAQQDLEEARDLANAHGWADDVTLTQKKLSDLQHTKLAALTPAATYTSAVAGTF</sequence>
<dbReference type="KEGG" id="mrob:HH214_08125"/>
<accession>A0A7L5DYI9</accession>
<evidence type="ECO:0000313" key="3">
    <source>
        <dbReference type="Proteomes" id="UP000503278"/>
    </source>
</evidence>
<dbReference type="EMBL" id="CP051682">
    <property type="protein sequence ID" value="QJD95841.1"/>
    <property type="molecule type" value="Genomic_DNA"/>
</dbReference>